<keyword evidence="3" id="KW-1185">Reference proteome</keyword>
<dbReference type="OrthoDB" id="3176377at2"/>
<dbReference type="RefSeq" id="WP_033521658.1">
    <property type="nucleotide sequence ID" value="NZ_JGZC01000011.1"/>
</dbReference>
<organism evidence="2 3">
    <name type="scientific">Bifidobacterium merycicum</name>
    <dbReference type="NCBI Taxonomy" id="78345"/>
    <lineage>
        <taxon>Bacteria</taxon>
        <taxon>Bacillati</taxon>
        <taxon>Actinomycetota</taxon>
        <taxon>Actinomycetes</taxon>
        <taxon>Bifidobacteriales</taxon>
        <taxon>Bifidobacteriaceae</taxon>
        <taxon>Bifidobacterium</taxon>
    </lineage>
</organism>
<reference evidence="2 3" key="1">
    <citation type="submission" date="2014-03" db="EMBL/GenBank/DDBJ databases">
        <title>Genomics of Bifidobacteria.</title>
        <authorList>
            <person name="Ventura M."/>
            <person name="Milani C."/>
            <person name="Lugli G.A."/>
        </authorList>
    </citation>
    <scope>NUCLEOTIDE SEQUENCE [LARGE SCALE GENOMIC DNA]</scope>
    <source>
        <strain evidence="2 3">LMG 11341</strain>
    </source>
</reference>
<sequence>MASDFGDESGEKMLDSNARIVERWGESALRRRAWELKGACEQASEQAETAASAIEVSDEDPTPAWARLDMSEFKDAGDWEETRPRIEEALRAHRIEPVWLDDAEAGRTELLFRIEDARQVSDAFDELGDRIGRDAPHPIDDRPLDERARQARQASEALEAQRTATREREIGEVAREVGTR</sequence>
<feature type="compositionally biased region" description="Basic and acidic residues" evidence="1">
    <location>
        <begin position="127"/>
        <end position="149"/>
    </location>
</feature>
<evidence type="ECO:0000313" key="3">
    <source>
        <dbReference type="Proteomes" id="UP000029060"/>
    </source>
</evidence>
<protein>
    <submittedName>
        <fullName evidence="2">Uncharacterized protein</fullName>
    </submittedName>
</protein>
<comment type="caution">
    <text evidence="2">The sequence shown here is derived from an EMBL/GenBank/DDBJ whole genome shotgun (WGS) entry which is preliminary data.</text>
</comment>
<evidence type="ECO:0000313" key="2">
    <source>
        <dbReference type="EMBL" id="KFI68489.1"/>
    </source>
</evidence>
<feature type="compositionally biased region" description="Low complexity" evidence="1">
    <location>
        <begin position="151"/>
        <end position="162"/>
    </location>
</feature>
<gene>
    <name evidence="2" type="ORF">BMERY_1940</name>
</gene>
<dbReference type="Proteomes" id="UP000029060">
    <property type="component" value="Unassembled WGS sequence"/>
</dbReference>
<dbReference type="EMBL" id="JGZC01000011">
    <property type="protein sequence ID" value="KFI68489.1"/>
    <property type="molecule type" value="Genomic_DNA"/>
</dbReference>
<name>A0A087BBT9_9BIFI</name>
<accession>A0A087BBT9</accession>
<dbReference type="AlphaFoldDB" id="A0A087BBT9"/>
<feature type="region of interest" description="Disordered" evidence="1">
    <location>
        <begin position="127"/>
        <end position="180"/>
    </location>
</feature>
<feature type="compositionally biased region" description="Basic and acidic residues" evidence="1">
    <location>
        <begin position="164"/>
        <end position="180"/>
    </location>
</feature>
<evidence type="ECO:0000256" key="1">
    <source>
        <dbReference type="SAM" id="MobiDB-lite"/>
    </source>
</evidence>
<proteinExistence type="predicted"/>
<dbReference type="STRING" id="78345.BMERY_1940"/>